<dbReference type="PROSITE" id="PS50923">
    <property type="entry name" value="SUSHI"/>
    <property type="match status" value="1"/>
</dbReference>
<name>A0A9D3YB54_DREPO</name>
<feature type="disulfide bond" evidence="5">
    <location>
        <begin position="11"/>
        <end position="38"/>
    </location>
</feature>
<organism evidence="7 8">
    <name type="scientific">Dreissena polymorpha</name>
    <name type="common">Zebra mussel</name>
    <name type="synonym">Mytilus polymorpha</name>
    <dbReference type="NCBI Taxonomy" id="45954"/>
    <lineage>
        <taxon>Eukaryota</taxon>
        <taxon>Metazoa</taxon>
        <taxon>Spiralia</taxon>
        <taxon>Lophotrochozoa</taxon>
        <taxon>Mollusca</taxon>
        <taxon>Bivalvia</taxon>
        <taxon>Autobranchia</taxon>
        <taxon>Heteroconchia</taxon>
        <taxon>Euheterodonta</taxon>
        <taxon>Imparidentia</taxon>
        <taxon>Neoheterodontei</taxon>
        <taxon>Myida</taxon>
        <taxon>Dreissenoidea</taxon>
        <taxon>Dreissenidae</taxon>
        <taxon>Dreissena</taxon>
    </lineage>
</organism>
<keyword evidence="4" id="KW-0325">Glycoprotein</keyword>
<dbReference type="Proteomes" id="UP000828390">
    <property type="component" value="Unassembled WGS sequence"/>
</dbReference>
<evidence type="ECO:0000256" key="2">
    <source>
        <dbReference type="ARBA" id="ARBA00022737"/>
    </source>
</evidence>
<dbReference type="SUPFAM" id="SSF57535">
    <property type="entry name" value="Complement control module/SCR domain"/>
    <property type="match status" value="2"/>
</dbReference>
<dbReference type="CDD" id="cd00033">
    <property type="entry name" value="CCP"/>
    <property type="match status" value="1"/>
</dbReference>
<comment type="caution">
    <text evidence="5">Lacks conserved residue(s) required for the propagation of feature annotation.</text>
</comment>
<dbReference type="InterPro" id="IPR000436">
    <property type="entry name" value="Sushi_SCR_CCP_dom"/>
</dbReference>
<dbReference type="InterPro" id="IPR050350">
    <property type="entry name" value="Compl-Cell_Adhes-Reg"/>
</dbReference>
<dbReference type="Pfam" id="PF00084">
    <property type="entry name" value="Sushi"/>
    <property type="match status" value="2"/>
</dbReference>
<sequence length="73" mass="8036">MSNGTAIEFVCDRGYKLRGQSTRTCQANGIWSGIAPTCELIFCPRSESGNVVIIGNDYSFGSVLEYRCNEEYG</sequence>
<evidence type="ECO:0000256" key="5">
    <source>
        <dbReference type="PROSITE-ProRule" id="PRU00302"/>
    </source>
</evidence>
<dbReference type="InterPro" id="IPR035976">
    <property type="entry name" value="Sushi/SCR/CCP_sf"/>
</dbReference>
<keyword evidence="2" id="KW-0677">Repeat</keyword>
<dbReference type="PANTHER" id="PTHR19325:SF575">
    <property type="entry name" value="LOCOMOTION-RELATED PROTEIN HIKARU GENKI"/>
    <property type="match status" value="1"/>
</dbReference>
<keyword evidence="3 5" id="KW-1015">Disulfide bond</keyword>
<gene>
    <name evidence="7" type="ORF">DPMN_082751</name>
</gene>
<proteinExistence type="predicted"/>
<accession>A0A9D3YB54</accession>
<comment type="caution">
    <text evidence="7">The sequence shown here is derived from an EMBL/GenBank/DDBJ whole genome shotgun (WGS) entry which is preliminary data.</text>
</comment>
<evidence type="ECO:0000256" key="3">
    <source>
        <dbReference type="ARBA" id="ARBA00023157"/>
    </source>
</evidence>
<evidence type="ECO:0000256" key="1">
    <source>
        <dbReference type="ARBA" id="ARBA00022659"/>
    </source>
</evidence>
<evidence type="ECO:0000259" key="6">
    <source>
        <dbReference type="PROSITE" id="PS50923"/>
    </source>
</evidence>
<reference evidence="7" key="2">
    <citation type="submission" date="2020-11" db="EMBL/GenBank/DDBJ databases">
        <authorList>
            <person name="McCartney M.A."/>
            <person name="Auch B."/>
            <person name="Kono T."/>
            <person name="Mallez S."/>
            <person name="Becker A."/>
            <person name="Gohl D.M."/>
            <person name="Silverstein K.A.T."/>
            <person name="Koren S."/>
            <person name="Bechman K.B."/>
            <person name="Herman A."/>
            <person name="Abrahante J.E."/>
            <person name="Garbe J."/>
        </authorList>
    </citation>
    <scope>NUCLEOTIDE SEQUENCE</scope>
    <source>
        <strain evidence="7">Duluth1</strain>
        <tissue evidence="7">Whole animal</tissue>
    </source>
</reference>
<keyword evidence="1 5" id="KW-0768">Sushi</keyword>
<evidence type="ECO:0000256" key="4">
    <source>
        <dbReference type="ARBA" id="ARBA00023180"/>
    </source>
</evidence>
<dbReference type="PANTHER" id="PTHR19325">
    <property type="entry name" value="COMPLEMENT COMPONENT-RELATED SUSHI DOMAIN-CONTAINING"/>
    <property type="match status" value="1"/>
</dbReference>
<evidence type="ECO:0000313" key="8">
    <source>
        <dbReference type="Proteomes" id="UP000828390"/>
    </source>
</evidence>
<dbReference type="EMBL" id="JAIWYP010000016">
    <property type="protein sequence ID" value="KAH3695294.1"/>
    <property type="molecule type" value="Genomic_DNA"/>
</dbReference>
<reference evidence="7" key="1">
    <citation type="journal article" date="2019" name="bioRxiv">
        <title>The Genome of the Zebra Mussel, Dreissena polymorpha: A Resource for Invasive Species Research.</title>
        <authorList>
            <person name="McCartney M.A."/>
            <person name="Auch B."/>
            <person name="Kono T."/>
            <person name="Mallez S."/>
            <person name="Zhang Y."/>
            <person name="Obille A."/>
            <person name="Becker A."/>
            <person name="Abrahante J.E."/>
            <person name="Garbe J."/>
            <person name="Badalamenti J.P."/>
            <person name="Herman A."/>
            <person name="Mangelson H."/>
            <person name="Liachko I."/>
            <person name="Sullivan S."/>
            <person name="Sone E.D."/>
            <person name="Koren S."/>
            <person name="Silverstein K.A.T."/>
            <person name="Beckman K.B."/>
            <person name="Gohl D.M."/>
        </authorList>
    </citation>
    <scope>NUCLEOTIDE SEQUENCE</scope>
    <source>
        <strain evidence="7">Duluth1</strain>
        <tissue evidence="7">Whole animal</tissue>
    </source>
</reference>
<protein>
    <recommendedName>
        <fullName evidence="6">Sushi domain-containing protein</fullName>
    </recommendedName>
</protein>
<evidence type="ECO:0000313" key="7">
    <source>
        <dbReference type="EMBL" id="KAH3695294.1"/>
    </source>
</evidence>
<dbReference type="AlphaFoldDB" id="A0A9D3YB54"/>
<keyword evidence="8" id="KW-1185">Reference proteome</keyword>
<feature type="domain" description="Sushi" evidence="6">
    <location>
        <begin position="1"/>
        <end position="40"/>
    </location>
</feature>
<dbReference type="Gene3D" id="2.10.70.10">
    <property type="entry name" value="Complement Module, domain 1"/>
    <property type="match status" value="1"/>
</dbReference>